<evidence type="ECO:0000313" key="5">
    <source>
        <dbReference type="Proteomes" id="UP001497744"/>
    </source>
</evidence>
<feature type="domain" description="RRM" evidence="3">
    <location>
        <begin position="816"/>
        <end position="896"/>
    </location>
</feature>
<dbReference type="SMART" id="SM00360">
    <property type="entry name" value="RRM"/>
    <property type="match status" value="1"/>
</dbReference>
<dbReference type="GO" id="GO:0071014">
    <property type="term" value="C:post-mRNA release spliceosomal complex"/>
    <property type="evidence" value="ECO:0007669"/>
    <property type="project" value="TreeGrafter"/>
</dbReference>
<dbReference type="InterPro" id="IPR000504">
    <property type="entry name" value="RRM_dom"/>
</dbReference>
<keyword evidence="1" id="KW-0694">RNA-binding</keyword>
<name>A0AAV4LTA5_BABCB</name>
<protein>
    <submittedName>
        <fullName evidence="4">CwfJ C-terminus 1-like protein, putative</fullName>
    </submittedName>
</protein>
<dbReference type="SUPFAM" id="SSF54928">
    <property type="entry name" value="RNA-binding domain, RBD"/>
    <property type="match status" value="1"/>
</dbReference>
<evidence type="ECO:0000256" key="1">
    <source>
        <dbReference type="PROSITE-ProRule" id="PRU00176"/>
    </source>
</evidence>
<dbReference type="GO" id="GO:0061632">
    <property type="term" value="F:RNA lariat debranching enzyme activator activity"/>
    <property type="evidence" value="ECO:0007669"/>
    <property type="project" value="TreeGrafter"/>
</dbReference>
<dbReference type="InterPro" id="IPR035979">
    <property type="entry name" value="RBD_domain_sf"/>
</dbReference>
<evidence type="ECO:0000259" key="3">
    <source>
        <dbReference type="PROSITE" id="PS50102"/>
    </source>
</evidence>
<dbReference type="SUPFAM" id="SSF54197">
    <property type="entry name" value="HIT-like"/>
    <property type="match status" value="1"/>
</dbReference>
<dbReference type="PROSITE" id="PS50102">
    <property type="entry name" value="RRM"/>
    <property type="match status" value="1"/>
</dbReference>
<dbReference type="GO" id="GO:0003723">
    <property type="term" value="F:RNA binding"/>
    <property type="evidence" value="ECO:0007669"/>
    <property type="project" value="UniProtKB-UniRule"/>
</dbReference>
<evidence type="ECO:0000313" key="4">
    <source>
        <dbReference type="EMBL" id="GIX63049.1"/>
    </source>
</evidence>
<dbReference type="Proteomes" id="UP001497744">
    <property type="component" value="Unassembled WGS sequence"/>
</dbReference>
<dbReference type="InterPro" id="IPR036265">
    <property type="entry name" value="HIT-like_sf"/>
</dbReference>
<dbReference type="InterPro" id="IPR012677">
    <property type="entry name" value="Nucleotide-bd_a/b_plait_sf"/>
</dbReference>
<dbReference type="Pfam" id="PF04677">
    <property type="entry name" value="CwfJ_C_1"/>
    <property type="match status" value="1"/>
</dbReference>
<gene>
    <name evidence="4" type="ORF">BcabD6B2_24840</name>
</gene>
<dbReference type="Gene3D" id="3.30.428.10">
    <property type="entry name" value="HIT-like"/>
    <property type="match status" value="1"/>
</dbReference>
<comment type="caution">
    <text evidence="4">The sequence shown here is derived from an EMBL/GenBank/DDBJ whole genome shotgun (WGS) entry which is preliminary data.</text>
</comment>
<sequence>MAEPGGPITTDGEWGQWKLQCRENVLVCQNLSHLLYRLHTATNQKLKFVLSTHCGSFERDIRNNTNVARRFVMALDPEFMALMLRSSAAIAGCALSLITLLARDRTTARHLSPLLPHASAFLSYVLDAEDFAADSATKALLKRSECTVDLLKSRLLFDCLSFYSAIAAFLGLEALQKTTMDALDLSEAVDALSKDMFDLEAPQPATPQGDTDLTSCHLCSLIESREFKEAALQVEQVERDLDALASAHLEEFDAQSAEASAYPEDSELCMGPLLLKAGEAALQTLAAAKGDNAKSAVVNTSLSSLRCTLDLIPRPEFATLVTQCLSCGSLDVMVLLFELCTSSRGSFCSPATQTLVASAAAKLLEQSLQKSGVALVSSFVAQMVERHGFAALGFTDSPNTSQSAAASELITRLSSLVRRSEIEIHLALDDFFRRGSLSGGVNASFQLLEVLIVRLCDDESLLPPCHDLFTTIHRTMTTVFEFFDEVDHANRAKAASLVACCARLIGCWMSLEPMHLRGLVGPPGSFRLTCSQYLRKLPKMLSVISPEDLAWLLPSFEYLDSVDLDGLPSLFPLVLGTLSQAAALGNSEAAAHCHENRTLSLCYRLIERVFLEGMGDCALLFASVDTPTTDIEGLVDVQPFDFGSLLDDGNIHFSPRAPLEVAIPLPLDAASSPAAANGARCSALRLQSHFLSLLRRWHENRVSTDKQPKSAAISLGRLQDALDRSLTSMGALRAAWSQLLCEASLATAAVCLCRLHQRDVREWLDSSAVLILMECLAISFAYASPQTAAAYAVAEEPADVLWHRIALACTVLMQRQPQFVNVFAFVCRKIDEVSLQRVMGHFGRVRRCRVVPGQNARSAAEAFVLFKRPEEAAAAVKADEKLECGGCTLKISLWKGGFPPQQATAKRGAPSDDACWFCLSNAACEDHMVAFVSEHSYIAIAKGPISPSHSLVTPVYHYSSAASAPRAVLEDMQQLVDCLFDLCLKSGKGGVAFERYMPMQNPNAMHTQVQVVPVPLERAMDAFAYVNSSEHFGGSRRESLGSQQPTSLTCLEGRTDGPGRSYFYLQAVGRDPSERGGLVHSHCLWTLGHRGSGRRIPITFGRELILHLLPDSAADTMPCSTSGCLSFDDAWRAAALDWRNCVTGKKSEEQLARQLASAIVDAAK</sequence>
<dbReference type="RefSeq" id="XP_067715118.1">
    <property type="nucleotide sequence ID" value="XM_067859017.1"/>
</dbReference>
<organism evidence="4 5">
    <name type="scientific">Babesia caballi</name>
    <dbReference type="NCBI Taxonomy" id="5871"/>
    <lineage>
        <taxon>Eukaryota</taxon>
        <taxon>Sar</taxon>
        <taxon>Alveolata</taxon>
        <taxon>Apicomplexa</taxon>
        <taxon>Aconoidasida</taxon>
        <taxon>Piroplasmida</taxon>
        <taxon>Babesiidae</taxon>
        <taxon>Babesia</taxon>
    </lineage>
</organism>
<dbReference type="PANTHER" id="PTHR12072">
    <property type="entry name" value="CWF19, CELL CYCLE CONTROL PROTEIN"/>
    <property type="match status" value="1"/>
</dbReference>
<feature type="compositionally biased region" description="Polar residues" evidence="2">
    <location>
        <begin position="1040"/>
        <end position="1049"/>
    </location>
</feature>
<accession>A0AAV4LTA5</accession>
<keyword evidence="5" id="KW-1185">Reference proteome</keyword>
<dbReference type="AlphaFoldDB" id="A0AAV4LTA5"/>
<dbReference type="GO" id="GO:0000398">
    <property type="term" value="P:mRNA splicing, via spliceosome"/>
    <property type="evidence" value="ECO:0007669"/>
    <property type="project" value="TreeGrafter"/>
</dbReference>
<feature type="region of interest" description="Disordered" evidence="2">
    <location>
        <begin position="1033"/>
        <end position="1054"/>
    </location>
</feature>
<reference evidence="4 5" key="1">
    <citation type="submission" date="2021-06" db="EMBL/GenBank/DDBJ databases">
        <title>Genome sequence of Babesia caballi.</title>
        <authorList>
            <person name="Yamagishi J."/>
            <person name="Kidaka T."/>
            <person name="Ochi A."/>
        </authorList>
    </citation>
    <scope>NUCLEOTIDE SEQUENCE [LARGE SCALE GENOMIC DNA]</scope>
    <source>
        <strain evidence="4">USDA-D6B2</strain>
    </source>
</reference>
<dbReference type="CDD" id="cd00590">
    <property type="entry name" value="RRM_SF"/>
    <property type="match status" value="1"/>
</dbReference>
<dbReference type="Gene3D" id="3.30.70.330">
    <property type="match status" value="1"/>
</dbReference>
<proteinExistence type="predicted"/>
<dbReference type="InterPro" id="IPR040194">
    <property type="entry name" value="Cwf19-like"/>
</dbReference>
<dbReference type="EMBL" id="BPLF01000002">
    <property type="protein sequence ID" value="GIX63049.1"/>
    <property type="molecule type" value="Genomic_DNA"/>
</dbReference>
<dbReference type="InterPro" id="IPR006768">
    <property type="entry name" value="Cwf19-like_C_dom-1"/>
</dbReference>
<dbReference type="Pfam" id="PF00076">
    <property type="entry name" value="RRM_1"/>
    <property type="match status" value="1"/>
</dbReference>
<dbReference type="GeneID" id="94194530"/>
<evidence type="ECO:0000256" key="2">
    <source>
        <dbReference type="SAM" id="MobiDB-lite"/>
    </source>
</evidence>
<dbReference type="PANTHER" id="PTHR12072:SF4">
    <property type="entry name" value="CWF19-LIKE PROTEIN 1"/>
    <property type="match status" value="1"/>
</dbReference>